<gene>
    <name evidence="1" type="ORF">L486_06359</name>
</gene>
<keyword evidence="2" id="KW-1185">Reference proteome</keyword>
<organism evidence="1 2">
    <name type="scientific">Kwoniella mangroviensis CBS 10435</name>
    <dbReference type="NCBI Taxonomy" id="1331196"/>
    <lineage>
        <taxon>Eukaryota</taxon>
        <taxon>Fungi</taxon>
        <taxon>Dikarya</taxon>
        <taxon>Basidiomycota</taxon>
        <taxon>Agaricomycotina</taxon>
        <taxon>Tremellomycetes</taxon>
        <taxon>Tremellales</taxon>
        <taxon>Cryptococcaceae</taxon>
        <taxon>Kwoniella</taxon>
    </lineage>
</organism>
<dbReference type="Proteomes" id="UP000092583">
    <property type="component" value="Unassembled WGS sequence"/>
</dbReference>
<evidence type="ECO:0000313" key="2">
    <source>
        <dbReference type="Proteomes" id="UP000092583"/>
    </source>
</evidence>
<protein>
    <submittedName>
        <fullName evidence="1">Uncharacterized protein</fullName>
    </submittedName>
</protein>
<sequence length="448" mass="51391">MTFPFLGYSPLDYESPPASPITCDTLAVDENDENKISVSNGKSAEMVWSIPHLCEAILFHLGKEDIFRLFRASRFYFKIIIAHSGIYRKIPHQVYSATLETCPKERMDIYFDAVRQIDLYSRGRPPQPARWGKILTDLPNVESISRGDNTLYRSTELGKFIYESEYTDTIVLGEPHPRLRYPNFIPKDWILRPILHITISGETTIPGIEERGRVFKDVLSTRVKALEGQLKTLDIDIALPTAVMRQTLQELRTYGYEALQTFSFIQYDEEVIDYLEHIPESVRDLDVQSESFDTTYIPILELLNSNNIIKLRHLEKLCIRLTLPDFAHISSVKLPDLTISQDELPLRFLGNTKFRLTFPNDHPLDKPDQVSTYATFLRRLAICMFPLLDPRDLSHLGGPRPTISSWSDTAGSKASLRYDAEHSRVLNTFFSNELSRLIREKVNTGTTA</sequence>
<accession>A0A1B9ILH5</accession>
<reference evidence="1 2" key="1">
    <citation type="submission" date="2013-07" db="EMBL/GenBank/DDBJ databases">
        <title>The Genome Sequence of Kwoniella mangroviensis CBS10435.</title>
        <authorList>
            <consortium name="The Broad Institute Genome Sequencing Platform"/>
            <person name="Cuomo C."/>
            <person name="Litvintseva A."/>
            <person name="Chen Y."/>
            <person name="Heitman J."/>
            <person name="Sun S."/>
            <person name="Springer D."/>
            <person name="Dromer F."/>
            <person name="Young S.K."/>
            <person name="Zeng Q."/>
            <person name="Gargeya S."/>
            <person name="Fitzgerald M."/>
            <person name="Abouelleil A."/>
            <person name="Alvarado L."/>
            <person name="Berlin A.M."/>
            <person name="Chapman S.B."/>
            <person name="Dewar J."/>
            <person name="Goldberg J."/>
            <person name="Griggs A."/>
            <person name="Gujja S."/>
            <person name="Hansen M."/>
            <person name="Howarth C."/>
            <person name="Imamovic A."/>
            <person name="Larimer J."/>
            <person name="McCowan C."/>
            <person name="Murphy C."/>
            <person name="Pearson M."/>
            <person name="Priest M."/>
            <person name="Roberts A."/>
            <person name="Saif S."/>
            <person name="Shea T."/>
            <person name="Sykes S."/>
            <person name="Wortman J."/>
            <person name="Nusbaum C."/>
            <person name="Birren B."/>
        </authorList>
    </citation>
    <scope>NUCLEOTIDE SEQUENCE [LARGE SCALE GENOMIC DNA]</scope>
    <source>
        <strain evidence="1 2">CBS 10435</strain>
    </source>
</reference>
<reference evidence="2" key="2">
    <citation type="submission" date="2013-12" db="EMBL/GenBank/DDBJ databases">
        <title>Evolution of pathogenesis and genome organization in the Tremellales.</title>
        <authorList>
            <person name="Cuomo C."/>
            <person name="Litvintseva A."/>
            <person name="Heitman J."/>
            <person name="Chen Y."/>
            <person name="Sun S."/>
            <person name="Springer D."/>
            <person name="Dromer F."/>
            <person name="Young S."/>
            <person name="Zeng Q."/>
            <person name="Chapman S."/>
            <person name="Gujja S."/>
            <person name="Saif S."/>
            <person name="Birren B."/>
        </authorList>
    </citation>
    <scope>NUCLEOTIDE SEQUENCE [LARGE SCALE GENOMIC DNA]</scope>
    <source>
        <strain evidence="2">CBS 10435</strain>
    </source>
</reference>
<dbReference type="EMBL" id="KV700091">
    <property type="protein sequence ID" value="OCF56415.1"/>
    <property type="molecule type" value="Genomic_DNA"/>
</dbReference>
<dbReference type="OrthoDB" id="10434464at2759"/>
<dbReference type="AlphaFoldDB" id="A0A1B9ILH5"/>
<proteinExistence type="predicted"/>
<name>A0A1B9ILH5_9TREE</name>
<evidence type="ECO:0000313" key="1">
    <source>
        <dbReference type="EMBL" id="OCF56415.1"/>
    </source>
</evidence>